<feature type="transmembrane region" description="Helical" evidence="1">
    <location>
        <begin position="30"/>
        <end position="46"/>
    </location>
</feature>
<feature type="transmembrane region" description="Helical" evidence="1">
    <location>
        <begin position="377"/>
        <end position="404"/>
    </location>
</feature>
<dbReference type="GO" id="GO:0016020">
    <property type="term" value="C:membrane"/>
    <property type="evidence" value="ECO:0007669"/>
    <property type="project" value="TreeGrafter"/>
</dbReference>
<keyword evidence="1" id="KW-0812">Transmembrane</keyword>
<feature type="transmembrane region" description="Helical" evidence="1">
    <location>
        <begin position="344"/>
        <end position="365"/>
    </location>
</feature>
<feature type="domain" description="Acyltransferase 3" evidence="2">
    <location>
        <begin position="27"/>
        <end position="357"/>
    </location>
</feature>
<dbReference type="OrthoDB" id="3404679at2"/>
<dbReference type="SUPFAM" id="SSF52266">
    <property type="entry name" value="SGNH hydrolase"/>
    <property type="match status" value="1"/>
</dbReference>
<feature type="transmembrane region" description="Helical" evidence="1">
    <location>
        <begin position="248"/>
        <end position="266"/>
    </location>
</feature>
<keyword evidence="5" id="KW-1185">Reference proteome</keyword>
<dbReference type="PANTHER" id="PTHR23028:SF53">
    <property type="entry name" value="ACYL_TRANSF_3 DOMAIN-CONTAINING PROTEIN"/>
    <property type="match status" value="1"/>
</dbReference>
<accession>A0A1X1ZTG2</accession>
<dbReference type="InterPro" id="IPR002656">
    <property type="entry name" value="Acyl_transf_3_dom"/>
</dbReference>
<dbReference type="GO" id="GO:0009103">
    <property type="term" value="P:lipopolysaccharide biosynthetic process"/>
    <property type="evidence" value="ECO:0007669"/>
    <property type="project" value="TreeGrafter"/>
</dbReference>
<dbReference type="RefSeq" id="WP_085077587.1">
    <property type="nucleotide sequence ID" value="NZ_LQPJ01000078.1"/>
</dbReference>
<feature type="transmembrane region" description="Helical" evidence="1">
    <location>
        <begin position="286"/>
        <end position="309"/>
    </location>
</feature>
<proteinExistence type="predicted"/>
<evidence type="ECO:0000259" key="2">
    <source>
        <dbReference type="Pfam" id="PF01757"/>
    </source>
</evidence>
<feature type="domain" description="SGNH" evidence="3">
    <location>
        <begin position="488"/>
        <end position="709"/>
    </location>
</feature>
<keyword evidence="4" id="KW-0012">Acyltransferase</keyword>
<feature type="transmembrane region" description="Helical" evidence="1">
    <location>
        <begin position="218"/>
        <end position="241"/>
    </location>
</feature>
<comment type="caution">
    <text evidence="4">The sequence shown here is derived from an EMBL/GenBank/DDBJ whole genome shotgun (WGS) entry which is preliminary data.</text>
</comment>
<evidence type="ECO:0000259" key="3">
    <source>
        <dbReference type="Pfam" id="PF19040"/>
    </source>
</evidence>
<evidence type="ECO:0000313" key="5">
    <source>
        <dbReference type="Proteomes" id="UP000193529"/>
    </source>
</evidence>
<dbReference type="EMBL" id="LQPJ01000078">
    <property type="protein sequence ID" value="ORW26639.1"/>
    <property type="molecule type" value="Genomic_DNA"/>
</dbReference>
<dbReference type="InterPro" id="IPR043968">
    <property type="entry name" value="SGNH"/>
</dbReference>
<name>A0A1X1ZTG2_9MYCO</name>
<gene>
    <name evidence="4" type="ORF">AWC19_04010</name>
</gene>
<dbReference type="GO" id="GO:0016747">
    <property type="term" value="F:acyltransferase activity, transferring groups other than amino-acyl groups"/>
    <property type="evidence" value="ECO:0007669"/>
    <property type="project" value="InterPro"/>
</dbReference>
<evidence type="ECO:0000256" key="1">
    <source>
        <dbReference type="SAM" id="Phobius"/>
    </source>
</evidence>
<protein>
    <submittedName>
        <fullName evidence="4">Acyltransferase</fullName>
    </submittedName>
</protein>
<keyword evidence="4" id="KW-0808">Transferase</keyword>
<dbReference type="Proteomes" id="UP000193529">
    <property type="component" value="Unassembled WGS sequence"/>
</dbReference>
<dbReference type="InterPro" id="IPR050879">
    <property type="entry name" value="Acyltransferase_3"/>
</dbReference>
<sequence>MRVRQEDTFSPRRQVERPFKRTDFRPDIEGLRAVAVIAVVLYHAGIPGVGGGYVGVDVFFVISGFLITGLLWREVTATGTVALGRFYGARARRLLPAAATVGVATAAAAAVVLPPLQARSVFADGIASALYVGNYRFAKRGTDYLASDLPPSPFQHYWSLGVEEQFYLVWPVLIVGAAFAARRMRAGASARALPYALVLGVVAAASLTAAVLCTRSSPAWAFFSLPTRAWELAAGGLVALSAGQWRRLGLLPASTVGWGGLALIALTCTQLGRGTPYPGTAALLPVLGTALVIGAGCATGGLGAGRLLCRPAMRAIGRVSYSWYLWHWPVLLLMPPLLGEPAGLPARLAATAVSGGLAVITLHLVENPGRFAARLRRSVGASLVLAGAASGVAACACVLLLTLVPAPTGHGVAAPKANIVALPPPNVRAVSPQQAAVDQAFAQVRDAVAASAGLRAVPSNLDPPLADAPADKAAVFVNGCVRSWREVGQGECATGDTASPTRVVLVGDSHAAMWEPALRQVAEQRHWRLETLAKVTCPLQDLRITSPYLGREYTECEQWRAQIVDRLTAERPGLVVLDMSRRYGADFGFTSYDPAWMDTLGRTVARLRQLGATVLVLGPVPDPRGSVPSCLSGHLDDAAACAPTRPAALDAGGIGAERAVTAAAGGHYADLTDLFCAAQRCPVIVGNTLVFRDDNHVTTEYARLLTPAVGGLADRAVSGG</sequence>
<organism evidence="4 5">
    <name type="scientific">Mycobacterium palustre</name>
    <dbReference type="NCBI Taxonomy" id="153971"/>
    <lineage>
        <taxon>Bacteria</taxon>
        <taxon>Bacillati</taxon>
        <taxon>Actinomycetota</taxon>
        <taxon>Actinomycetes</taxon>
        <taxon>Mycobacteriales</taxon>
        <taxon>Mycobacteriaceae</taxon>
        <taxon>Mycobacterium</taxon>
        <taxon>Mycobacterium simiae complex</taxon>
    </lineage>
</organism>
<feature type="transmembrane region" description="Helical" evidence="1">
    <location>
        <begin position="52"/>
        <end position="72"/>
    </location>
</feature>
<feature type="transmembrane region" description="Helical" evidence="1">
    <location>
        <begin position="93"/>
        <end position="113"/>
    </location>
</feature>
<dbReference type="STRING" id="153971.AWC19_04010"/>
<feature type="transmembrane region" description="Helical" evidence="1">
    <location>
        <begin position="165"/>
        <end position="181"/>
    </location>
</feature>
<dbReference type="Pfam" id="PF19040">
    <property type="entry name" value="SGNH"/>
    <property type="match status" value="1"/>
</dbReference>
<feature type="transmembrane region" description="Helical" evidence="1">
    <location>
        <begin position="321"/>
        <end position="338"/>
    </location>
</feature>
<dbReference type="AlphaFoldDB" id="A0A1X1ZTG2"/>
<keyword evidence="1" id="KW-0472">Membrane</keyword>
<dbReference type="PANTHER" id="PTHR23028">
    <property type="entry name" value="ACETYLTRANSFERASE"/>
    <property type="match status" value="1"/>
</dbReference>
<dbReference type="Pfam" id="PF01757">
    <property type="entry name" value="Acyl_transf_3"/>
    <property type="match status" value="1"/>
</dbReference>
<evidence type="ECO:0000313" key="4">
    <source>
        <dbReference type="EMBL" id="ORW26639.1"/>
    </source>
</evidence>
<keyword evidence="1" id="KW-1133">Transmembrane helix</keyword>
<reference evidence="4 5" key="1">
    <citation type="submission" date="2016-01" db="EMBL/GenBank/DDBJ databases">
        <title>The new phylogeny of the genus Mycobacterium.</title>
        <authorList>
            <person name="Tarcisio F."/>
            <person name="Conor M."/>
            <person name="Antonella G."/>
            <person name="Elisabetta G."/>
            <person name="Giulia F.S."/>
            <person name="Sara T."/>
            <person name="Anna F."/>
            <person name="Clotilde B."/>
            <person name="Roberto B."/>
            <person name="Veronica D.S."/>
            <person name="Fabio R."/>
            <person name="Monica P."/>
            <person name="Olivier J."/>
            <person name="Enrico T."/>
            <person name="Nicola S."/>
        </authorList>
    </citation>
    <scope>NUCLEOTIDE SEQUENCE [LARGE SCALE GENOMIC DNA]</scope>
    <source>
        <strain evidence="4 5">DSM 44572</strain>
    </source>
</reference>
<feature type="transmembrane region" description="Helical" evidence="1">
    <location>
        <begin position="193"/>
        <end position="212"/>
    </location>
</feature>